<dbReference type="InterPro" id="IPR014731">
    <property type="entry name" value="ETF_asu_C"/>
</dbReference>
<dbReference type="SUPFAM" id="SSF52402">
    <property type="entry name" value="Adenine nucleotide alpha hydrolases-like"/>
    <property type="match status" value="1"/>
</dbReference>
<dbReference type="Proteomes" id="UP001597497">
    <property type="component" value="Unassembled WGS sequence"/>
</dbReference>
<evidence type="ECO:0000313" key="7">
    <source>
        <dbReference type="EMBL" id="MFD2673150.1"/>
    </source>
</evidence>
<dbReference type="InterPro" id="IPR014729">
    <property type="entry name" value="Rossmann-like_a/b/a_fold"/>
</dbReference>
<dbReference type="PANTHER" id="PTHR43153:SF1">
    <property type="entry name" value="ELECTRON TRANSFER FLAVOPROTEIN SUBUNIT ALPHA, MITOCHONDRIAL"/>
    <property type="match status" value="1"/>
</dbReference>
<dbReference type="InterPro" id="IPR018206">
    <property type="entry name" value="ETF_asu_C_CS"/>
</dbReference>
<dbReference type="Pfam" id="PF01012">
    <property type="entry name" value="ETF"/>
    <property type="match status" value="1"/>
</dbReference>
<dbReference type="SMART" id="SM00893">
    <property type="entry name" value="ETF"/>
    <property type="match status" value="1"/>
</dbReference>
<evidence type="ECO:0000259" key="6">
    <source>
        <dbReference type="SMART" id="SM00893"/>
    </source>
</evidence>
<proteinExistence type="inferred from homology"/>
<dbReference type="EMBL" id="JBHUMM010000043">
    <property type="protein sequence ID" value="MFD2673150.1"/>
    <property type="molecule type" value="Genomic_DNA"/>
</dbReference>
<dbReference type="RefSeq" id="WP_379930708.1">
    <property type="nucleotide sequence ID" value="NZ_JBHUMM010000043.1"/>
</dbReference>
<comment type="similarity">
    <text evidence="1">Belongs to the ETF alpha-subunit/FixB family.</text>
</comment>
<keyword evidence="4" id="KW-0274">FAD</keyword>
<keyword evidence="2" id="KW-0813">Transport</keyword>
<dbReference type="PANTHER" id="PTHR43153">
    <property type="entry name" value="ELECTRON TRANSFER FLAVOPROTEIN ALPHA"/>
    <property type="match status" value="1"/>
</dbReference>
<gene>
    <name evidence="7" type="ORF">ACFSUC_16380</name>
</gene>
<evidence type="ECO:0000313" key="8">
    <source>
        <dbReference type="Proteomes" id="UP001597497"/>
    </source>
</evidence>
<sequence length="335" mass="36377">MSRNFIIIGEWKAGTFRQVTYEALQCARSMMNRQDQLHAAVVWDEDMDQEELGALLPVHTIHVFRSKNKGASATACIQEGIKTLRDRFAEKGESIDVIILGHTALGRDTAPLLSCMLSAGLITDIVDMTTIDEDFVFTRPLYAGKAFEQVQPRDFPFVLTVRPNNLPGKPSSSTAVVHGVSLETISIFESGTPKLIKEAEETKQDGETDLSEASVIVSGGRGVKSKEGFQPLKELAEQLNGAVGASRGACDADYCDYGMQIGQTGKMVTPDLYIACGISGAIQHVAGMSQSKTIIAINKDPDAPIFQIADYGIVGDLFEIVPLLTRAIQQHKSTR</sequence>
<reference evidence="8" key="1">
    <citation type="journal article" date="2019" name="Int. J. Syst. Evol. Microbiol.">
        <title>The Global Catalogue of Microorganisms (GCM) 10K type strain sequencing project: providing services to taxonomists for standard genome sequencing and annotation.</title>
        <authorList>
            <consortium name="The Broad Institute Genomics Platform"/>
            <consortium name="The Broad Institute Genome Sequencing Center for Infectious Disease"/>
            <person name="Wu L."/>
            <person name="Ma J."/>
        </authorList>
    </citation>
    <scope>NUCLEOTIDE SEQUENCE [LARGE SCALE GENOMIC DNA]</scope>
    <source>
        <strain evidence="8">KCTC 33676</strain>
    </source>
</reference>
<dbReference type="Gene3D" id="3.40.50.620">
    <property type="entry name" value="HUPs"/>
    <property type="match status" value="1"/>
</dbReference>
<dbReference type="SUPFAM" id="SSF52467">
    <property type="entry name" value="DHS-like NAD/FAD-binding domain"/>
    <property type="match status" value="1"/>
</dbReference>
<evidence type="ECO:0000256" key="1">
    <source>
        <dbReference type="ARBA" id="ARBA00005817"/>
    </source>
</evidence>
<dbReference type="PROSITE" id="PS00696">
    <property type="entry name" value="ETF_ALPHA"/>
    <property type="match status" value="1"/>
</dbReference>
<protein>
    <submittedName>
        <fullName evidence="7">Electron transfer flavoprotein subunit alpha/FixB family protein</fullName>
    </submittedName>
</protein>
<dbReference type="InterPro" id="IPR001308">
    <property type="entry name" value="ETF_a/FixB"/>
</dbReference>
<keyword evidence="8" id="KW-1185">Reference proteome</keyword>
<dbReference type="PIRSF" id="PIRSF000089">
    <property type="entry name" value="Electra_flavoP_a"/>
    <property type="match status" value="1"/>
</dbReference>
<name>A0ABW5RDI8_9BACL</name>
<evidence type="ECO:0000256" key="3">
    <source>
        <dbReference type="ARBA" id="ARBA00022630"/>
    </source>
</evidence>
<dbReference type="Gene3D" id="3.40.50.1220">
    <property type="entry name" value="TPP-binding domain"/>
    <property type="match status" value="1"/>
</dbReference>
<dbReference type="InterPro" id="IPR029035">
    <property type="entry name" value="DHS-like_NAD/FAD-binding_dom"/>
</dbReference>
<keyword evidence="5" id="KW-0249">Electron transport</keyword>
<dbReference type="InterPro" id="IPR014730">
    <property type="entry name" value="ETF_a/b_N"/>
</dbReference>
<evidence type="ECO:0000256" key="2">
    <source>
        <dbReference type="ARBA" id="ARBA00022448"/>
    </source>
</evidence>
<keyword evidence="3" id="KW-0285">Flavoprotein</keyword>
<evidence type="ECO:0000256" key="5">
    <source>
        <dbReference type="ARBA" id="ARBA00022982"/>
    </source>
</evidence>
<accession>A0ABW5RDI8</accession>
<feature type="domain" description="Electron transfer flavoprotein alpha/beta-subunit N-terminal" evidence="6">
    <location>
        <begin position="5"/>
        <end position="194"/>
    </location>
</feature>
<dbReference type="Pfam" id="PF00766">
    <property type="entry name" value="ETF_alpha"/>
    <property type="match status" value="1"/>
</dbReference>
<evidence type="ECO:0000256" key="4">
    <source>
        <dbReference type="ARBA" id="ARBA00022827"/>
    </source>
</evidence>
<comment type="caution">
    <text evidence="7">The sequence shown here is derived from an EMBL/GenBank/DDBJ whole genome shotgun (WGS) entry which is preliminary data.</text>
</comment>
<organism evidence="7 8">
    <name type="scientific">Marinicrinis sediminis</name>
    <dbReference type="NCBI Taxonomy" id="1652465"/>
    <lineage>
        <taxon>Bacteria</taxon>
        <taxon>Bacillati</taxon>
        <taxon>Bacillota</taxon>
        <taxon>Bacilli</taxon>
        <taxon>Bacillales</taxon>
        <taxon>Paenibacillaceae</taxon>
    </lineage>
</organism>